<name>A0A2S8F981_9BACT</name>
<protein>
    <submittedName>
        <fullName evidence="2">Uncharacterized protein</fullName>
    </submittedName>
</protein>
<keyword evidence="1" id="KW-0472">Membrane</keyword>
<dbReference type="RefSeq" id="WP_105357924.1">
    <property type="nucleotide sequence ID" value="NZ_PUIB01000024.1"/>
</dbReference>
<comment type="caution">
    <text evidence="2">The sequence shown here is derived from an EMBL/GenBank/DDBJ whole genome shotgun (WGS) entry which is preliminary data.</text>
</comment>
<keyword evidence="1" id="KW-0812">Transmembrane</keyword>
<sequence length="209" mass="23052">MKCPSCGASFPENGSVCEYCGTLRPAEPVSHPPSKADIFRRIRESPQFVERKQTPRRNRVPQIDSMPGVVVGVFVVIGCGVGCLVTWNLFQAGGTWGFVPLTAVILGVVIYLFFPGKSDQIGSGQLRTQPAIVLGKRIEVRGGRYASTSYYVTFEFEDTKRRELAVYDGGLYGRITEGDAGVLYLRGRDDVGAAFLRSRYVADFERVQI</sequence>
<evidence type="ECO:0000313" key="3">
    <source>
        <dbReference type="Proteomes" id="UP000239388"/>
    </source>
</evidence>
<gene>
    <name evidence="2" type="ORF">C5Y98_23330</name>
</gene>
<reference evidence="2 3" key="1">
    <citation type="submission" date="2018-02" db="EMBL/GenBank/DDBJ databases">
        <title>Comparative genomes isolates from brazilian mangrove.</title>
        <authorList>
            <person name="Araujo J.E."/>
            <person name="Taketani R.G."/>
            <person name="Silva M.C.P."/>
            <person name="Loureco M.V."/>
            <person name="Andreote F.D."/>
        </authorList>
    </citation>
    <scope>NUCLEOTIDE SEQUENCE [LARGE SCALE GENOMIC DNA]</scope>
    <source>
        <strain evidence="2 3">NAP PRIS-MGV</strain>
    </source>
</reference>
<dbReference type="AlphaFoldDB" id="A0A2S8F981"/>
<feature type="transmembrane region" description="Helical" evidence="1">
    <location>
        <begin position="66"/>
        <end position="90"/>
    </location>
</feature>
<evidence type="ECO:0000313" key="2">
    <source>
        <dbReference type="EMBL" id="PQO28719.1"/>
    </source>
</evidence>
<accession>A0A2S8F981</accession>
<evidence type="ECO:0000256" key="1">
    <source>
        <dbReference type="SAM" id="Phobius"/>
    </source>
</evidence>
<dbReference type="Proteomes" id="UP000239388">
    <property type="component" value="Unassembled WGS sequence"/>
</dbReference>
<dbReference type="EMBL" id="PUIB01000024">
    <property type="protein sequence ID" value="PQO28719.1"/>
    <property type="molecule type" value="Genomic_DNA"/>
</dbReference>
<dbReference type="OrthoDB" id="287970at2"/>
<feature type="transmembrane region" description="Helical" evidence="1">
    <location>
        <begin position="96"/>
        <end position="114"/>
    </location>
</feature>
<proteinExistence type="predicted"/>
<keyword evidence="1" id="KW-1133">Transmembrane helix</keyword>
<organism evidence="2 3">
    <name type="scientific">Blastopirellula marina</name>
    <dbReference type="NCBI Taxonomy" id="124"/>
    <lineage>
        <taxon>Bacteria</taxon>
        <taxon>Pseudomonadati</taxon>
        <taxon>Planctomycetota</taxon>
        <taxon>Planctomycetia</taxon>
        <taxon>Pirellulales</taxon>
        <taxon>Pirellulaceae</taxon>
        <taxon>Blastopirellula</taxon>
    </lineage>
</organism>
<dbReference type="Gene3D" id="2.40.50.660">
    <property type="match status" value="1"/>
</dbReference>